<reference evidence="4 5" key="1">
    <citation type="submission" date="2018-08" db="EMBL/GenBank/DDBJ databases">
        <title>A genome reference for cultivated species of the human gut microbiota.</title>
        <authorList>
            <person name="Zou Y."/>
            <person name="Xue W."/>
            <person name="Luo G."/>
        </authorList>
    </citation>
    <scope>NUCLEOTIDE SEQUENCE [LARGE SCALE GENOMIC DNA]</scope>
    <source>
        <strain evidence="4 5">TF09-3</strain>
    </source>
</reference>
<gene>
    <name evidence="4" type="ORF">DXC93_05120</name>
</gene>
<organism evidence="4 5">
    <name type="scientific">Dorea formicigenerans</name>
    <dbReference type="NCBI Taxonomy" id="39486"/>
    <lineage>
        <taxon>Bacteria</taxon>
        <taxon>Bacillati</taxon>
        <taxon>Bacillota</taxon>
        <taxon>Clostridia</taxon>
        <taxon>Lachnospirales</taxon>
        <taxon>Lachnospiraceae</taxon>
        <taxon>Dorea</taxon>
    </lineage>
</organism>
<dbReference type="AlphaFoldDB" id="A0A3E4PXZ0"/>
<dbReference type="GO" id="GO:0006355">
    <property type="term" value="P:regulation of DNA-templated transcription"/>
    <property type="evidence" value="ECO:0007669"/>
    <property type="project" value="InterPro"/>
</dbReference>
<dbReference type="GO" id="GO:0000160">
    <property type="term" value="P:phosphorelay signal transduction system"/>
    <property type="evidence" value="ECO:0007669"/>
    <property type="project" value="InterPro"/>
</dbReference>
<keyword evidence="1 2" id="KW-0238">DNA-binding</keyword>
<evidence type="ECO:0000313" key="4">
    <source>
        <dbReference type="EMBL" id="RGK84974.1"/>
    </source>
</evidence>
<sequence>MGKVIIIKTDDPDDTIYQKIVQAIGTDNADVETLQTNSALSFPGLTILPYQRRVLRDEKEISLVHLEFSVLLYLAQQPGRVFSQGQIFEAVWHEDSEACHQSVVGVIHQLRKKLEPDPAHPIYIQTIKNTGYKFTIPQG</sequence>
<dbReference type="InterPro" id="IPR001867">
    <property type="entry name" value="OmpR/PhoB-type_DNA-bd"/>
</dbReference>
<dbReference type="SUPFAM" id="SSF46894">
    <property type="entry name" value="C-terminal effector domain of the bipartite response regulators"/>
    <property type="match status" value="1"/>
</dbReference>
<dbReference type="CDD" id="cd00383">
    <property type="entry name" value="trans_reg_C"/>
    <property type="match status" value="1"/>
</dbReference>
<name>A0A3E4PXZ0_9FIRM</name>
<proteinExistence type="predicted"/>
<feature type="DNA-binding region" description="OmpR/PhoB-type" evidence="2">
    <location>
        <begin position="37"/>
        <end position="136"/>
    </location>
</feature>
<evidence type="ECO:0000259" key="3">
    <source>
        <dbReference type="PROSITE" id="PS51755"/>
    </source>
</evidence>
<protein>
    <submittedName>
        <fullName evidence="4">DNA-binding response regulator</fullName>
    </submittedName>
</protein>
<dbReference type="GO" id="GO:0003677">
    <property type="term" value="F:DNA binding"/>
    <property type="evidence" value="ECO:0007669"/>
    <property type="project" value="UniProtKB-UniRule"/>
</dbReference>
<evidence type="ECO:0000256" key="1">
    <source>
        <dbReference type="ARBA" id="ARBA00023125"/>
    </source>
</evidence>
<dbReference type="InterPro" id="IPR016032">
    <property type="entry name" value="Sig_transdc_resp-reg_C-effctor"/>
</dbReference>
<dbReference type="InterPro" id="IPR036388">
    <property type="entry name" value="WH-like_DNA-bd_sf"/>
</dbReference>
<dbReference type="Gene3D" id="1.10.10.10">
    <property type="entry name" value="Winged helix-like DNA-binding domain superfamily/Winged helix DNA-binding domain"/>
    <property type="match status" value="1"/>
</dbReference>
<comment type="caution">
    <text evidence="4">The sequence shown here is derived from an EMBL/GenBank/DDBJ whole genome shotgun (WGS) entry which is preliminary data.</text>
</comment>
<accession>A0A3E4PXZ0</accession>
<dbReference type="SMART" id="SM00862">
    <property type="entry name" value="Trans_reg_C"/>
    <property type="match status" value="1"/>
</dbReference>
<evidence type="ECO:0000313" key="5">
    <source>
        <dbReference type="Proteomes" id="UP000261324"/>
    </source>
</evidence>
<dbReference type="PROSITE" id="PS51755">
    <property type="entry name" value="OMPR_PHOB"/>
    <property type="match status" value="1"/>
</dbReference>
<evidence type="ECO:0000256" key="2">
    <source>
        <dbReference type="PROSITE-ProRule" id="PRU01091"/>
    </source>
</evidence>
<dbReference type="Pfam" id="PF00486">
    <property type="entry name" value="Trans_reg_C"/>
    <property type="match status" value="1"/>
</dbReference>
<dbReference type="EMBL" id="QSRA01000005">
    <property type="protein sequence ID" value="RGK84974.1"/>
    <property type="molecule type" value="Genomic_DNA"/>
</dbReference>
<dbReference type="Proteomes" id="UP000261324">
    <property type="component" value="Unassembled WGS sequence"/>
</dbReference>
<feature type="domain" description="OmpR/PhoB-type" evidence="3">
    <location>
        <begin position="37"/>
        <end position="136"/>
    </location>
</feature>